<organism evidence="1 2">
    <name type="scientific">Cyclocybe aegerita</name>
    <name type="common">Black poplar mushroom</name>
    <name type="synonym">Agrocybe aegerita</name>
    <dbReference type="NCBI Taxonomy" id="1973307"/>
    <lineage>
        <taxon>Eukaryota</taxon>
        <taxon>Fungi</taxon>
        <taxon>Dikarya</taxon>
        <taxon>Basidiomycota</taxon>
        <taxon>Agaricomycotina</taxon>
        <taxon>Agaricomycetes</taxon>
        <taxon>Agaricomycetidae</taxon>
        <taxon>Agaricales</taxon>
        <taxon>Agaricineae</taxon>
        <taxon>Bolbitiaceae</taxon>
        <taxon>Cyclocybe</taxon>
    </lineage>
</organism>
<name>A0A8S0VUA8_CYCAE</name>
<dbReference type="Gene3D" id="2.120.10.30">
    <property type="entry name" value="TolB, C-terminal domain"/>
    <property type="match status" value="2"/>
</dbReference>
<sequence>MPTLYSTLNILALLFAIFGTTWELVVKPRLVPLGYGRVLAPVNNQNCKHVPELAACEKIVLHQPSGVIYLACSTPSSRVHWTPAVSRLNATGASINDYVATYDPKTLRITRLQVEKFTSPRGLSLHGMDIVPSSSDPSELFVYLVNHRPPSGDLEAKEVGADSVIEIFKTKLGGTALTHVKTVEDPIVITPNDVIGSRDGKSFYFTNDHGEKVGLVRELDTLGRASTSVGYCHIEHGCHYAIQHMHANNGIARGPNGMVYVANCVRGGLYVLEPQHEDVLVLKDYVATDRSLDNLSVDSKGNVWAADTLHMISKHFSDPSIPTPSSALRFTINRGNNNTTNGKNYLVEKLFEDDGGVASGITSVVYDAERDTLYLNGGFYQLHFKPLLRTWGTSPVRVIQPLNNKKCKAVPELKACEKIVLHQATGVIYLACSTQQSRKHWTPSYNLLNATGASTTDYVATYDPSNSHITRLTTPNFNNGRGLSLHGMDVVTSSAHPEELFVYLVNHRLPLGDKPASKAGADSVVEVFKTTEGGRALTHLKTVEDLIIITPNDIVGADDGKSFFFTNNNGIRVGFARYLGVVGHKAASVGYCHIEEGCKFALEKTHSSNGIATAPNGTLYVGDSTYGGVTVLERQTDNTLVVTDSIATVDNLALDADGQLWAAAAPQTLTACRHLEDPESKQSPSAALRISINTGPNAFYGEKYKVQKMFEDGGDLMSGITSAVYDSERKRLFMHGIASPQLVWRRERP</sequence>
<gene>
    <name evidence="1" type="ORF">AAE3_LOCUS3887</name>
</gene>
<dbReference type="AlphaFoldDB" id="A0A8S0VUA8"/>
<protein>
    <recommendedName>
        <fullName evidence="3">SMP-30/Gluconolactonase/LRE-like region domain-containing protein</fullName>
    </recommendedName>
</protein>
<dbReference type="PANTHER" id="PTHR11799:SF12">
    <property type="entry name" value="PARAOXONASE-RELATED"/>
    <property type="match status" value="1"/>
</dbReference>
<evidence type="ECO:0008006" key="3">
    <source>
        <dbReference type="Google" id="ProtNLM"/>
    </source>
</evidence>
<proteinExistence type="predicted"/>
<evidence type="ECO:0000313" key="1">
    <source>
        <dbReference type="EMBL" id="CAA7261850.1"/>
    </source>
</evidence>
<dbReference type="EMBL" id="CACVBS010000034">
    <property type="protein sequence ID" value="CAA7261850.1"/>
    <property type="molecule type" value="Genomic_DNA"/>
</dbReference>
<dbReference type="PANTHER" id="PTHR11799">
    <property type="entry name" value="PARAOXONASE"/>
    <property type="match status" value="1"/>
</dbReference>
<keyword evidence="2" id="KW-1185">Reference proteome</keyword>
<comment type="caution">
    <text evidence="1">The sequence shown here is derived from an EMBL/GenBank/DDBJ whole genome shotgun (WGS) entry which is preliminary data.</text>
</comment>
<dbReference type="OrthoDB" id="5307922at2759"/>
<reference evidence="1 2" key="1">
    <citation type="submission" date="2020-01" db="EMBL/GenBank/DDBJ databases">
        <authorList>
            <person name="Gupta K D."/>
        </authorList>
    </citation>
    <scope>NUCLEOTIDE SEQUENCE [LARGE SCALE GENOMIC DNA]</scope>
</reference>
<accession>A0A8S0VUA8</accession>
<dbReference type="SUPFAM" id="SSF63829">
    <property type="entry name" value="Calcium-dependent phosphotriesterase"/>
    <property type="match status" value="2"/>
</dbReference>
<dbReference type="InterPro" id="IPR051288">
    <property type="entry name" value="Serum_paraoxonase/arylesterase"/>
</dbReference>
<dbReference type="InterPro" id="IPR011042">
    <property type="entry name" value="6-blade_b-propeller_TolB-like"/>
</dbReference>
<evidence type="ECO:0000313" key="2">
    <source>
        <dbReference type="Proteomes" id="UP000467700"/>
    </source>
</evidence>
<dbReference type="Proteomes" id="UP000467700">
    <property type="component" value="Unassembled WGS sequence"/>
</dbReference>